<comment type="caution">
    <text evidence="4">The sequence shown here is derived from an EMBL/GenBank/DDBJ whole genome shotgun (WGS) entry which is preliminary data.</text>
</comment>
<name>A0ABS2TQA2_9ACTN</name>
<proteinExistence type="predicted"/>
<dbReference type="InterPro" id="IPR052901">
    <property type="entry name" value="Bact_TGase-like"/>
</dbReference>
<feature type="compositionally biased region" description="Polar residues" evidence="1">
    <location>
        <begin position="561"/>
        <end position="571"/>
    </location>
</feature>
<feature type="transmembrane region" description="Helical" evidence="2">
    <location>
        <begin position="224"/>
        <end position="243"/>
    </location>
</feature>
<keyword evidence="5" id="KW-1185">Reference proteome</keyword>
<dbReference type="Pfam" id="PF11992">
    <property type="entry name" value="TgpA_N"/>
    <property type="match status" value="1"/>
</dbReference>
<feature type="transmembrane region" description="Helical" evidence="2">
    <location>
        <begin position="60"/>
        <end position="81"/>
    </location>
</feature>
<accession>A0ABS2TQA2</accession>
<keyword evidence="2" id="KW-0812">Transmembrane</keyword>
<evidence type="ECO:0000313" key="4">
    <source>
        <dbReference type="EMBL" id="MBM9505506.1"/>
    </source>
</evidence>
<evidence type="ECO:0000256" key="1">
    <source>
        <dbReference type="SAM" id="MobiDB-lite"/>
    </source>
</evidence>
<feature type="region of interest" description="Disordered" evidence="1">
    <location>
        <begin position="556"/>
        <end position="620"/>
    </location>
</feature>
<dbReference type="SUPFAM" id="SSF54001">
    <property type="entry name" value="Cysteine proteinases"/>
    <property type="match status" value="1"/>
</dbReference>
<feature type="transmembrane region" description="Helical" evidence="2">
    <location>
        <begin position="31"/>
        <end position="48"/>
    </location>
</feature>
<dbReference type="RefSeq" id="WP_205357365.1">
    <property type="nucleotide sequence ID" value="NZ_JADKYB010000006.1"/>
</dbReference>
<evidence type="ECO:0000313" key="5">
    <source>
        <dbReference type="Proteomes" id="UP000749040"/>
    </source>
</evidence>
<dbReference type="SMART" id="SM00460">
    <property type="entry name" value="TGc"/>
    <property type="match status" value="1"/>
</dbReference>
<feature type="transmembrane region" description="Helical" evidence="2">
    <location>
        <begin position="117"/>
        <end position="136"/>
    </location>
</feature>
<feature type="region of interest" description="Disordered" evidence="1">
    <location>
        <begin position="314"/>
        <end position="334"/>
    </location>
</feature>
<gene>
    <name evidence="4" type="ORF">ITX44_13285</name>
</gene>
<dbReference type="PANTHER" id="PTHR42736:SF1">
    <property type="entry name" value="PROTEIN-GLUTAMINE GAMMA-GLUTAMYLTRANSFERASE"/>
    <property type="match status" value="1"/>
</dbReference>
<keyword evidence="2" id="KW-0472">Membrane</keyword>
<reference evidence="4 5" key="1">
    <citation type="submission" date="2021-01" db="EMBL/GenBank/DDBJ databases">
        <title>Streptomyces acididurans sp. nov., isolated from a peat swamp forest soil.</title>
        <authorList>
            <person name="Chantavorakit T."/>
            <person name="Duangmal K."/>
        </authorList>
    </citation>
    <scope>NUCLEOTIDE SEQUENCE [LARGE SCALE GENOMIC DNA]</scope>
    <source>
        <strain evidence="4 5">KK5PA1</strain>
    </source>
</reference>
<feature type="transmembrane region" description="Helical" evidence="2">
    <location>
        <begin position="7"/>
        <end position="25"/>
    </location>
</feature>
<dbReference type="Gene3D" id="3.10.620.30">
    <property type="match status" value="1"/>
</dbReference>
<dbReference type="InterPro" id="IPR021878">
    <property type="entry name" value="TgpA_N"/>
</dbReference>
<dbReference type="Pfam" id="PF01841">
    <property type="entry name" value="Transglut_core"/>
    <property type="match status" value="1"/>
</dbReference>
<feature type="transmembrane region" description="Helical" evidence="2">
    <location>
        <begin position="166"/>
        <end position="183"/>
    </location>
</feature>
<dbReference type="Proteomes" id="UP000749040">
    <property type="component" value="Unassembled WGS sequence"/>
</dbReference>
<protein>
    <submittedName>
        <fullName evidence="4">Transglutaminase</fullName>
    </submittedName>
</protein>
<dbReference type="EMBL" id="JADKYB010000006">
    <property type="protein sequence ID" value="MBM9505506.1"/>
    <property type="molecule type" value="Genomic_DNA"/>
</dbReference>
<evidence type="ECO:0000259" key="3">
    <source>
        <dbReference type="SMART" id="SM00460"/>
    </source>
</evidence>
<dbReference type="InterPro" id="IPR038765">
    <property type="entry name" value="Papain-like_cys_pep_sf"/>
</dbReference>
<organism evidence="4 5">
    <name type="scientific">Actinacidiphila acididurans</name>
    <dbReference type="NCBI Taxonomy" id="2784346"/>
    <lineage>
        <taxon>Bacteria</taxon>
        <taxon>Bacillati</taxon>
        <taxon>Actinomycetota</taxon>
        <taxon>Actinomycetes</taxon>
        <taxon>Kitasatosporales</taxon>
        <taxon>Streptomycetaceae</taxon>
        <taxon>Actinacidiphila</taxon>
    </lineage>
</organism>
<dbReference type="InterPro" id="IPR002931">
    <property type="entry name" value="Transglutaminase-like"/>
</dbReference>
<feature type="transmembrane region" description="Helical" evidence="2">
    <location>
        <begin position="143"/>
        <end position="160"/>
    </location>
</feature>
<feature type="transmembrane region" description="Helical" evidence="2">
    <location>
        <begin position="626"/>
        <end position="649"/>
    </location>
</feature>
<sequence>MSGRARLTVSATAASMMAACALLPLASPKGWFIQALLIVCLQATVGALTRRVPLARPLTVLAQALVSLVSLTVVFAPHQALGGIIPGPSAFTQLGQLVQDGLTDVGNFAIPAPVTPGIRMLLVGGVVVIALAVDTIAVTYSRAAPAGLPLLALYSVAAGLRSGGIQWLFFVLAASGYLLLLLAEGRDRLSRWGRVFAAAPAPGTWAGPGASGGPTAPVRTGRRIGAMALGIALVVPAAAQSVMPSLGEGLLKNAGHGSGSGIGGGGGGSVNLLAALQDNLNQPDNREVLTYRTTTKDIPGMYLRIAALDKFDGTQWSPSNRPTEDVPAQLPRPLGMATDVPYTTVRTEVSVDDSYVQGLLPLPFPATSVRTSGTWKYQPEGGMLIGTHGQNASGVRYTVDSMQVAPTATQLAQAPPATGRIADEYEKVPGDLPPVVAATAQEVTKGATNDYERALDLQRYFTSGQFVYNTQAKAGTGVDAIARFLQTKEGFCVHFAFTMATMARTLHIPARVAIGFTPGTQNPDGWMSVGLKDAHAWPELYFQGIGWTRFEPTPYRGTAPAYTQQQATGGTSEPRDTAPHGSTNTPAPAPSASPSCAPDNRQPGDCGQAAATGGTGSGGSTTTGDVVTGLLVAWVALGVLLLLAAPLLWRARQRMNRLGRNRPGRLGGRRTGTAPPQALSAWREVIDTGWDYGVLPEDSETPRRAMARLVTEGQLSGEAAASATALATAVEQTLYAREPRPVPGLADQVDRVRAGLHTSASRGTRLRALLLPRSSARLVWSFSARWAALTGRVSQAGRRVTEPLYRRRAAKQEQ</sequence>
<feature type="domain" description="Transglutaminase-like" evidence="3">
    <location>
        <begin position="484"/>
        <end position="554"/>
    </location>
</feature>
<dbReference type="PANTHER" id="PTHR42736">
    <property type="entry name" value="PROTEIN-GLUTAMINE GAMMA-GLUTAMYLTRANSFERASE"/>
    <property type="match status" value="1"/>
</dbReference>
<evidence type="ECO:0000256" key="2">
    <source>
        <dbReference type="SAM" id="Phobius"/>
    </source>
</evidence>
<dbReference type="PROSITE" id="PS51257">
    <property type="entry name" value="PROKAR_LIPOPROTEIN"/>
    <property type="match status" value="1"/>
</dbReference>
<keyword evidence="2" id="KW-1133">Transmembrane helix</keyword>